<name>A0ABY3VJL0_9MYCO</name>
<organism evidence="2 3">
    <name type="scientific">Mycobacterium paraterrae</name>
    <dbReference type="NCBI Taxonomy" id="577492"/>
    <lineage>
        <taxon>Bacteria</taxon>
        <taxon>Bacillati</taxon>
        <taxon>Actinomycetota</taxon>
        <taxon>Actinomycetes</taxon>
        <taxon>Mycobacteriales</taxon>
        <taxon>Mycobacteriaceae</taxon>
        <taxon>Mycobacterium</taxon>
    </lineage>
</organism>
<evidence type="ECO:0000313" key="3">
    <source>
        <dbReference type="Proteomes" id="UP001055336"/>
    </source>
</evidence>
<dbReference type="RefSeq" id="WP_240261330.1">
    <property type="nucleotide sequence ID" value="NZ_CP092488.2"/>
</dbReference>
<keyword evidence="3" id="KW-1185">Reference proteome</keyword>
<gene>
    <name evidence="2" type="ORF">MKK62_25255</name>
</gene>
<sequence>MSIPNDADENIGDNLQKADEKVGDNVDAAEADPTDGGPDEPGPSD</sequence>
<dbReference type="Proteomes" id="UP001055336">
    <property type="component" value="Chromosome"/>
</dbReference>
<protein>
    <submittedName>
        <fullName evidence="2">Uncharacterized protein</fullName>
    </submittedName>
</protein>
<reference evidence="2" key="1">
    <citation type="submission" date="2022-08" db="EMBL/GenBank/DDBJ databases">
        <title>Whole genome sequencing of non-tuberculosis mycobacteria type-strains.</title>
        <authorList>
            <person name="Igarashi Y."/>
            <person name="Osugi A."/>
            <person name="Mitarai S."/>
        </authorList>
    </citation>
    <scope>NUCLEOTIDE SEQUENCE</scope>
    <source>
        <strain evidence="2">DSM 45127</strain>
    </source>
</reference>
<evidence type="ECO:0000313" key="2">
    <source>
        <dbReference type="EMBL" id="UMB69599.1"/>
    </source>
</evidence>
<feature type="compositionally biased region" description="Acidic residues" evidence="1">
    <location>
        <begin position="1"/>
        <end position="11"/>
    </location>
</feature>
<feature type="region of interest" description="Disordered" evidence="1">
    <location>
        <begin position="1"/>
        <end position="45"/>
    </location>
</feature>
<dbReference type="EMBL" id="CP092488">
    <property type="protein sequence ID" value="UMB69599.1"/>
    <property type="molecule type" value="Genomic_DNA"/>
</dbReference>
<proteinExistence type="predicted"/>
<evidence type="ECO:0000256" key="1">
    <source>
        <dbReference type="SAM" id="MobiDB-lite"/>
    </source>
</evidence>
<accession>A0ABY3VJL0</accession>